<accession>A0ACC2LYF6</accession>
<keyword evidence="2" id="KW-1185">Reference proteome</keyword>
<evidence type="ECO:0000313" key="1">
    <source>
        <dbReference type="EMBL" id="KAJ8638425.1"/>
    </source>
</evidence>
<name>A0ACC2LYF6_PERAE</name>
<sequence length="435" mass="49316">MVSTEARPLIPLMQGIFEGEDGGFVDDLLLIGRKTSGPSPGGKGHRSAETYALGGIKDSGPSPGIGHGHVDNTPRRGQRSRADKEALGHHFKKRRRLLIVHIVTFLKMESSKDDSPAEEEAEAEAEAEAEKSSGEALAASNQMVFSEGERVLAHHGPLLYGAKVKKIEYLDNQQRYYVHYLGWNKNWDEWVDGDRLMKLTEENVQKQKELEKNFSADKNPKLGRSPIKPRSSNDTNVDKEDLQKYVGRSKKRKGDYGIEEEDTGSKKKLVKIQFPLTLKKQLADDWEFVTQLGKLVKLPRNPNVDGILKKYLAYRSKKNDMAAESVGEILNGMRNYFDKALPVMLLYKKERHQYDEAIVDNVSPSAVYGAEHLLRLFVKLPELLAYVNMEEEALSQLQQKLQDFLKFLQKNQSAFFLSTYESSNILEETDEEQND</sequence>
<dbReference type="EMBL" id="CM056811">
    <property type="protein sequence ID" value="KAJ8638425.1"/>
    <property type="molecule type" value="Genomic_DNA"/>
</dbReference>
<dbReference type="Proteomes" id="UP001234297">
    <property type="component" value="Chromosome 3"/>
</dbReference>
<reference evidence="1 2" key="1">
    <citation type="journal article" date="2022" name="Hortic Res">
        <title>A haplotype resolved chromosomal level avocado genome allows analysis of novel avocado genes.</title>
        <authorList>
            <person name="Nath O."/>
            <person name="Fletcher S.J."/>
            <person name="Hayward A."/>
            <person name="Shaw L.M."/>
            <person name="Masouleh A.K."/>
            <person name="Furtado A."/>
            <person name="Henry R.J."/>
            <person name="Mitter N."/>
        </authorList>
    </citation>
    <scope>NUCLEOTIDE SEQUENCE [LARGE SCALE GENOMIC DNA]</scope>
    <source>
        <strain evidence="2">cv. Hass</strain>
    </source>
</reference>
<gene>
    <name evidence="1" type="ORF">MRB53_012692</name>
</gene>
<organism evidence="1 2">
    <name type="scientific">Persea americana</name>
    <name type="common">Avocado</name>
    <dbReference type="NCBI Taxonomy" id="3435"/>
    <lineage>
        <taxon>Eukaryota</taxon>
        <taxon>Viridiplantae</taxon>
        <taxon>Streptophyta</taxon>
        <taxon>Embryophyta</taxon>
        <taxon>Tracheophyta</taxon>
        <taxon>Spermatophyta</taxon>
        <taxon>Magnoliopsida</taxon>
        <taxon>Magnoliidae</taxon>
        <taxon>Laurales</taxon>
        <taxon>Lauraceae</taxon>
        <taxon>Persea</taxon>
    </lineage>
</organism>
<comment type="caution">
    <text evidence="1">The sequence shown here is derived from an EMBL/GenBank/DDBJ whole genome shotgun (WGS) entry which is preliminary data.</text>
</comment>
<proteinExistence type="predicted"/>
<protein>
    <submittedName>
        <fullName evidence="1">Uncharacterized protein</fullName>
    </submittedName>
</protein>
<evidence type="ECO:0000313" key="2">
    <source>
        <dbReference type="Proteomes" id="UP001234297"/>
    </source>
</evidence>